<proteinExistence type="predicted"/>
<dbReference type="InterPro" id="IPR016181">
    <property type="entry name" value="Acyl_CoA_acyltransferase"/>
</dbReference>
<dbReference type="InterPro" id="IPR000182">
    <property type="entry name" value="GNAT_dom"/>
</dbReference>
<accession>A0A5J6SPG4</accession>
<dbReference type="SUPFAM" id="SSF55729">
    <property type="entry name" value="Acyl-CoA N-acyltransferases (Nat)"/>
    <property type="match status" value="1"/>
</dbReference>
<evidence type="ECO:0000313" key="4">
    <source>
        <dbReference type="EMBL" id="QFF99373.1"/>
    </source>
</evidence>
<feature type="domain" description="N-acetyltransferase" evidence="3">
    <location>
        <begin position="1"/>
        <end position="165"/>
    </location>
</feature>
<evidence type="ECO:0000256" key="1">
    <source>
        <dbReference type="ARBA" id="ARBA00022679"/>
    </source>
</evidence>
<keyword evidence="1 4" id="KW-0808">Transferase</keyword>
<protein>
    <submittedName>
        <fullName evidence="4">GNAT family N-acetyltransferase</fullName>
    </submittedName>
</protein>
<sequence length="173" mass="19722">MKIREAKLDDAAGIAKVHVDCWRTSYQNIMPNDYLEILSYEQRTELWIKNISREGNNVFVAEDDEGQIVGFTDGGIRENNNVENSGNLTTIYILETYQGIGIGKKLLQKLFAACEKLQFSTIFVEVLENNKSKNFYEAVGAELLQSDKVRIAGTDINLLVYQWRDFSRILSSN</sequence>
<keyword evidence="2" id="KW-0012">Acyltransferase</keyword>
<reference evidence="4 5" key="1">
    <citation type="submission" date="2018-07" db="EMBL/GenBank/DDBJ databases">
        <title>Complete genome sequence of Psychrobacillus sp. PB01, isolated from iceberg, and comparative genome analysis of Psychrobacillus strains.</title>
        <authorList>
            <person name="Lee P.C."/>
        </authorList>
    </citation>
    <scope>NUCLEOTIDE SEQUENCE [LARGE SCALE GENOMIC DNA]</scope>
    <source>
        <strain evidence="4 5">PB01</strain>
    </source>
</reference>
<evidence type="ECO:0000313" key="5">
    <source>
        <dbReference type="Proteomes" id="UP000325517"/>
    </source>
</evidence>
<name>A0A5J6SPG4_9BACI</name>
<dbReference type="PROSITE" id="PS51186">
    <property type="entry name" value="GNAT"/>
    <property type="match status" value="1"/>
</dbReference>
<dbReference type="AlphaFoldDB" id="A0A5J6SPG4"/>
<dbReference type="Proteomes" id="UP000325517">
    <property type="component" value="Chromosome"/>
</dbReference>
<evidence type="ECO:0000256" key="2">
    <source>
        <dbReference type="ARBA" id="ARBA00023315"/>
    </source>
</evidence>
<dbReference type="PANTHER" id="PTHR43072:SF23">
    <property type="entry name" value="UPF0039 PROTEIN C11D3.02C"/>
    <property type="match status" value="1"/>
</dbReference>
<dbReference type="KEGG" id="psyo:PB01_11370"/>
<gene>
    <name evidence="4" type="ORF">PB01_11370</name>
</gene>
<dbReference type="PANTHER" id="PTHR43072">
    <property type="entry name" value="N-ACETYLTRANSFERASE"/>
    <property type="match status" value="1"/>
</dbReference>
<dbReference type="Pfam" id="PF00583">
    <property type="entry name" value="Acetyltransf_1"/>
    <property type="match status" value="1"/>
</dbReference>
<dbReference type="RefSeq" id="WP_151700287.1">
    <property type="nucleotide sequence ID" value="NZ_CP031223.1"/>
</dbReference>
<dbReference type="CDD" id="cd04301">
    <property type="entry name" value="NAT_SF"/>
    <property type="match status" value="1"/>
</dbReference>
<keyword evidence="5" id="KW-1185">Reference proteome</keyword>
<organism evidence="4 5">
    <name type="scientific">Psychrobacillus glaciei</name>
    <dbReference type="NCBI Taxonomy" id="2283160"/>
    <lineage>
        <taxon>Bacteria</taxon>
        <taxon>Bacillati</taxon>
        <taxon>Bacillota</taxon>
        <taxon>Bacilli</taxon>
        <taxon>Bacillales</taxon>
        <taxon>Bacillaceae</taxon>
        <taxon>Psychrobacillus</taxon>
    </lineage>
</organism>
<dbReference type="OrthoDB" id="5292888at2"/>
<dbReference type="EMBL" id="CP031223">
    <property type="protein sequence ID" value="QFF99373.1"/>
    <property type="molecule type" value="Genomic_DNA"/>
</dbReference>
<dbReference type="Gene3D" id="3.40.630.30">
    <property type="match status" value="1"/>
</dbReference>
<dbReference type="GO" id="GO:0016747">
    <property type="term" value="F:acyltransferase activity, transferring groups other than amino-acyl groups"/>
    <property type="evidence" value="ECO:0007669"/>
    <property type="project" value="InterPro"/>
</dbReference>
<evidence type="ECO:0000259" key="3">
    <source>
        <dbReference type="PROSITE" id="PS51186"/>
    </source>
</evidence>